<dbReference type="InterPro" id="IPR002683">
    <property type="entry name" value="PsbP_C"/>
</dbReference>
<dbReference type="AlphaFoldDB" id="A0AAW1Q081"/>
<keyword evidence="3" id="KW-1185">Reference proteome</keyword>
<dbReference type="GO" id="GO:0005509">
    <property type="term" value="F:calcium ion binding"/>
    <property type="evidence" value="ECO:0007669"/>
    <property type="project" value="InterPro"/>
</dbReference>
<name>A0AAW1Q081_9CHLO</name>
<dbReference type="Proteomes" id="UP001489004">
    <property type="component" value="Unassembled WGS sequence"/>
</dbReference>
<reference evidence="2 3" key="1">
    <citation type="journal article" date="2024" name="Nat. Commun.">
        <title>Phylogenomics reveals the evolutionary origins of lichenization in chlorophyte algae.</title>
        <authorList>
            <person name="Puginier C."/>
            <person name="Libourel C."/>
            <person name="Otte J."/>
            <person name="Skaloud P."/>
            <person name="Haon M."/>
            <person name="Grisel S."/>
            <person name="Petersen M."/>
            <person name="Berrin J.G."/>
            <person name="Delaux P.M."/>
            <person name="Dal Grande F."/>
            <person name="Keller J."/>
        </authorList>
    </citation>
    <scope>NUCLEOTIDE SEQUENCE [LARGE SCALE GENOMIC DNA]</scope>
    <source>
        <strain evidence="2 3">SAG 2043</strain>
    </source>
</reference>
<organism evidence="2 3">
    <name type="scientific">[Myrmecia] bisecta</name>
    <dbReference type="NCBI Taxonomy" id="41462"/>
    <lineage>
        <taxon>Eukaryota</taxon>
        <taxon>Viridiplantae</taxon>
        <taxon>Chlorophyta</taxon>
        <taxon>core chlorophytes</taxon>
        <taxon>Trebouxiophyceae</taxon>
        <taxon>Trebouxiales</taxon>
        <taxon>Trebouxiaceae</taxon>
        <taxon>Myrmecia</taxon>
    </lineage>
</organism>
<dbReference type="Gene3D" id="3.40.1000.10">
    <property type="entry name" value="Mog1/PsbP, alpha/beta/alpha sandwich"/>
    <property type="match status" value="1"/>
</dbReference>
<evidence type="ECO:0000313" key="3">
    <source>
        <dbReference type="Proteomes" id="UP001489004"/>
    </source>
</evidence>
<gene>
    <name evidence="2" type="ORF">WJX72_005984</name>
</gene>
<proteinExistence type="predicted"/>
<dbReference type="GO" id="GO:0015979">
    <property type="term" value="P:photosynthesis"/>
    <property type="evidence" value="ECO:0007669"/>
    <property type="project" value="InterPro"/>
</dbReference>
<dbReference type="PANTHER" id="PTHR31407:SF18">
    <property type="entry name" value="PSBP DOMAIN-CONTAINING PROTEIN 6, CHLOROPLASTIC"/>
    <property type="match status" value="1"/>
</dbReference>
<dbReference type="GO" id="GO:0019898">
    <property type="term" value="C:extrinsic component of membrane"/>
    <property type="evidence" value="ECO:0007669"/>
    <property type="project" value="InterPro"/>
</dbReference>
<feature type="domain" description="PsbP C-terminal" evidence="1">
    <location>
        <begin position="31"/>
        <end position="192"/>
    </location>
</feature>
<dbReference type="InterPro" id="IPR016123">
    <property type="entry name" value="Mog1/PsbP_a/b/a-sand"/>
</dbReference>
<dbReference type="PANTHER" id="PTHR31407">
    <property type="match status" value="1"/>
</dbReference>
<comment type="caution">
    <text evidence="2">The sequence shown here is derived from an EMBL/GenBank/DDBJ whole genome shotgun (WGS) entry which is preliminary data.</text>
</comment>
<sequence>MAANTLHTCIDDLVEFVPNKTKTPSIRAGVIDVNKAYKFALPPSWREVQVANIQSGNFCMPRCDEPWTEVIFTADKEGKLQLIVAPLNRLTRKANASLSDIGPPEGIVESLGNFITGTYLDVDDVVFSEKKQTDGRLYYLYETNASYGTNGPHCLSSVTTKGDLAYLFVVSANDKQWAKSESKLREVVQSFRA</sequence>
<accession>A0AAW1Q081</accession>
<evidence type="ECO:0000259" key="1">
    <source>
        <dbReference type="Pfam" id="PF01789"/>
    </source>
</evidence>
<evidence type="ECO:0000313" key="2">
    <source>
        <dbReference type="EMBL" id="KAK9814442.1"/>
    </source>
</evidence>
<dbReference type="GO" id="GO:0009654">
    <property type="term" value="C:photosystem II oxygen evolving complex"/>
    <property type="evidence" value="ECO:0007669"/>
    <property type="project" value="InterPro"/>
</dbReference>
<dbReference type="Pfam" id="PF01789">
    <property type="entry name" value="PsbP"/>
    <property type="match status" value="1"/>
</dbReference>
<dbReference type="EMBL" id="JALJOR010000007">
    <property type="protein sequence ID" value="KAK9814442.1"/>
    <property type="molecule type" value="Genomic_DNA"/>
</dbReference>
<protein>
    <recommendedName>
        <fullName evidence="1">PsbP C-terminal domain-containing protein</fullName>
    </recommendedName>
</protein>
<dbReference type="SUPFAM" id="SSF55724">
    <property type="entry name" value="Mog1p/PsbP-like"/>
    <property type="match status" value="1"/>
</dbReference>